<evidence type="ECO:0008006" key="3">
    <source>
        <dbReference type="Google" id="ProtNLM"/>
    </source>
</evidence>
<reference evidence="1" key="2">
    <citation type="submission" date="2021-08" db="EMBL/GenBank/DDBJ databases">
        <authorList>
            <person name="Tani A."/>
            <person name="Ola A."/>
            <person name="Ogura Y."/>
            <person name="Katsura K."/>
            <person name="Hayashi T."/>
        </authorList>
    </citation>
    <scope>NUCLEOTIDE SEQUENCE</scope>
    <source>
        <strain evidence="1">KCTC 52305</strain>
    </source>
</reference>
<dbReference type="RefSeq" id="WP_128565000.1">
    <property type="nucleotide sequence ID" value="NZ_BPQH01000007.1"/>
</dbReference>
<dbReference type="Gene3D" id="3.40.50.300">
    <property type="entry name" value="P-loop containing nucleotide triphosphate hydrolases"/>
    <property type="match status" value="1"/>
</dbReference>
<sequence>MQVFIKSIPRSGHHFLSTMLYQYFGDDIRYCFQAGPEACCGRTPCVAAGPRPLFMQKSHDPRLTDPRDVLSVRYLIQIREPAGQIASEIERARARRGDAFPIAERDFAEWWLAHQARYYRAFRARWTAPPPEGALVLDYGALRDDPEAALARAIRLFGRAPDGARVAQVVARNRTRLARNPRLDHETLPFRPRAAASTGGLPPDLFADYLDLVAASGRATRLTRIEAVLGLLAAGPPGPAGGPPGLAATPPGPAATPDETLSAAAAAAAGLGNARLAGQVRKALAAAGREAEALALKRALAKPP</sequence>
<protein>
    <recommendedName>
        <fullName evidence="3">Sulfotransferase family protein</fullName>
    </recommendedName>
</protein>
<keyword evidence="2" id="KW-1185">Reference proteome</keyword>
<dbReference type="SUPFAM" id="SSF52540">
    <property type="entry name" value="P-loop containing nucleoside triphosphate hydrolases"/>
    <property type="match status" value="1"/>
</dbReference>
<gene>
    <name evidence="1" type="ORF">OPKNFCMD_2709</name>
</gene>
<dbReference type="Proteomes" id="UP001055167">
    <property type="component" value="Unassembled WGS sequence"/>
</dbReference>
<organism evidence="1 2">
    <name type="scientific">Methylobacterium crusticola</name>
    <dbReference type="NCBI Taxonomy" id="1697972"/>
    <lineage>
        <taxon>Bacteria</taxon>
        <taxon>Pseudomonadati</taxon>
        <taxon>Pseudomonadota</taxon>
        <taxon>Alphaproteobacteria</taxon>
        <taxon>Hyphomicrobiales</taxon>
        <taxon>Methylobacteriaceae</taxon>
        <taxon>Methylobacterium</taxon>
    </lineage>
</organism>
<accession>A0ABQ4QX82</accession>
<comment type="caution">
    <text evidence="1">The sequence shown here is derived from an EMBL/GenBank/DDBJ whole genome shotgun (WGS) entry which is preliminary data.</text>
</comment>
<reference evidence="1" key="1">
    <citation type="journal article" date="2021" name="Front. Microbiol.">
        <title>Comprehensive Comparative Genomics and Phenotyping of Methylobacterium Species.</title>
        <authorList>
            <person name="Alessa O."/>
            <person name="Ogura Y."/>
            <person name="Fujitani Y."/>
            <person name="Takami H."/>
            <person name="Hayashi T."/>
            <person name="Sahin N."/>
            <person name="Tani A."/>
        </authorList>
    </citation>
    <scope>NUCLEOTIDE SEQUENCE</scope>
    <source>
        <strain evidence="1">KCTC 52305</strain>
    </source>
</reference>
<dbReference type="EMBL" id="BPQH01000007">
    <property type="protein sequence ID" value="GJD49973.1"/>
    <property type="molecule type" value="Genomic_DNA"/>
</dbReference>
<dbReference type="InterPro" id="IPR027417">
    <property type="entry name" value="P-loop_NTPase"/>
</dbReference>
<evidence type="ECO:0000313" key="1">
    <source>
        <dbReference type="EMBL" id="GJD49973.1"/>
    </source>
</evidence>
<proteinExistence type="predicted"/>
<evidence type="ECO:0000313" key="2">
    <source>
        <dbReference type="Proteomes" id="UP001055167"/>
    </source>
</evidence>
<name>A0ABQ4QX82_9HYPH</name>